<accession>A0A1X0Q6U5</accession>
<sequence length="101" mass="11619">MEPMFFNMITIASMITHVLSFKGFYGNKQAKHRKVLDMNDSSMKETMVYKDSNGAIYIAERKGPNCAWGEFKVVIGKPTHKRMRLISSYGDGNMLLKKEYD</sequence>
<reference evidence="2 3" key="1">
    <citation type="journal article" date="2017" name="Environ. Microbiol.">
        <title>Decay of the glycolytic pathway and adaptation to intranuclear parasitism within Enterocytozoonidae microsporidia.</title>
        <authorList>
            <person name="Wiredu Boakye D."/>
            <person name="Jaroenlak P."/>
            <person name="Prachumwat A."/>
            <person name="Williams T.A."/>
            <person name="Bateman K.S."/>
            <person name="Itsathitphaisarn O."/>
            <person name="Sritunyalucksana K."/>
            <person name="Paszkiewicz K.H."/>
            <person name="Moore K.A."/>
            <person name="Stentiford G.D."/>
            <person name="Williams B.A."/>
        </authorList>
    </citation>
    <scope>NUCLEOTIDE SEQUENCE [LARGE SCALE GENOMIC DNA]</scope>
    <source>
        <strain evidence="3">canceri</strain>
    </source>
</reference>
<proteinExistence type="predicted"/>
<dbReference type="Proteomes" id="UP000192501">
    <property type="component" value="Unassembled WGS sequence"/>
</dbReference>
<dbReference type="VEuPathDB" id="MicrosporidiaDB:HERIO_2658"/>
<organism evidence="2 3">
    <name type="scientific">Hepatospora eriocheir</name>
    <dbReference type="NCBI Taxonomy" id="1081669"/>
    <lineage>
        <taxon>Eukaryota</taxon>
        <taxon>Fungi</taxon>
        <taxon>Fungi incertae sedis</taxon>
        <taxon>Microsporidia</taxon>
        <taxon>Hepatosporidae</taxon>
        <taxon>Hepatospora</taxon>
    </lineage>
</organism>
<dbReference type="EMBL" id="LTAI01001378">
    <property type="protein sequence ID" value="ORD95473.1"/>
    <property type="molecule type" value="Genomic_DNA"/>
</dbReference>
<comment type="caution">
    <text evidence="2">The sequence shown here is derived from an EMBL/GenBank/DDBJ whole genome shotgun (WGS) entry which is preliminary data.</text>
</comment>
<evidence type="ECO:0000313" key="2">
    <source>
        <dbReference type="EMBL" id="ORD95473.1"/>
    </source>
</evidence>
<dbReference type="AlphaFoldDB" id="A0A1X0Q6U5"/>
<evidence type="ECO:0000256" key="1">
    <source>
        <dbReference type="SAM" id="Phobius"/>
    </source>
</evidence>
<name>A0A1X0Q6U5_9MICR</name>
<feature type="transmembrane region" description="Helical" evidence="1">
    <location>
        <begin position="6"/>
        <end position="25"/>
    </location>
</feature>
<keyword evidence="1" id="KW-1133">Transmembrane helix</keyword>
<feature type="non-terminal residue" evidence="2">
    <location>
        <position position="101"/>
    </location>
</feature>
<protein>
    <submittedName>
        <fullName evidence="2">Uncharacterized protein</fullName>
    </submittedName>
</protein>
<evidence type="ECO:0000313" key="3">
    <source>
        <dbReference type="Proteomes" id="UP000192501"/>
    </source>
</evidence>
<keyword evidence="1" id="KW-0812">Transmembrane</keyword>
<keyword evidence="1" id="KW-0472">Membrane</keyword>
<gene>
    <name evidence="2" type="ORF">A0H76_3065</name>
</gene>
<dbReference type="VEuPathDB" id="MicrosporidiaDB:A0H76_3065"/>